<evidence type="ECO:0008006" key="5">
    <source>
        <dbReference type="Google" id="ProtNLM"/>
    </source>
</evidence>
<keyword evidence="2" id="KW-0472">Membrane</keyword>
<evidence type="ECO:0000313" key="3">
    <source>
        <dbReference type="EMBL" id="MEQ2312648.1"/>
    </source>
</evidence>
<evidence type="ECO:0000256" key="1">
    <source>
        <dbReference type="SAM" id="MobiDB-lite"/>
    </source>
</evidence>
<feature type="compositionally biased region" description="Basic and acidic residues" evidence="1">
    <location>
        <begin position="76"/>
        <end position="86"/>
    </location>
</feature>
<gene>
    <name evidence="3" type="ORF">AMECASPLE_033333</name>
</gene>
<sequence>MMHSAEIGGLSNHLQTWIFLAWTILNLGIAITSLQLLICPTCLLVTQFIRSFKHYAKKQKQNCFLEEKTKQKKGRRLSEFPPRPDIRYSVNQLHESEEGEGKNNQ</sequence>
<proteinExistence type="predicted"/>
<reference evidence="3 4" key="1">
    <citation type="submission" date="2021-06" db="EMBL/GenBank/DDBJ databases">
        <authorList>
            <person name="Palmer J.M."/>
        </authorList>
    </citation>
    <scope>NUCLEOTIDE SEQUENCE [LARGE SCALE GENOMIC DNA]</scope>
    <source>
        <strain evidence="3 4">AS_MEX2019</strain>
        <tissue evidence="3">Muscle</tissue>
    </source>
</reference>
<feature type="compositionally biased region" description="Basic and acidic residues" evidence="1">
    <location>
        <begin position="94"/>
        <end position="105"/>
    </location>
</feature>
<feature type="transmembrane region" description="Helical" evidence="2">
    <location>
        <begin position="20"/>
        <end position="49"/>
    </location>
</feature>
<keyword evidence="2" id="KW-1133">Transmembrane helix</keyword>
<accession>A0ABV1A5A9</accession>
<evidence type="ECO:0000256" key="2">
    <source>
        <dbReference type="SAM" id="Phobius"/>
    </source>
</evidence>
<organism evidence="3 4">
    <name type="scientific">Ameca splendens</name>
    <dbReference type="NCBI Taxonomy" id="208324"/>
    <lineage>
        <taxon>Eukaryota</taxon>
        <taxon>Metazoa</taxon>
        <taxon>Chordata</taxon>
        <taxon>Craniata</taxon>
        <taxon>Vertebrata</taxon>
        <taxon>Euteleostomi</taxon>
        <taxon>Actinopterygii</taxon>
        <taxon>Neopterygii</taxon>
        <taxon>Teleostei</taxon>
        <taxon>Neoteleostei</taxon>
        <taxon>Acanthomorphata</taxon>
        <taxon>Ovalentaria</taxon>
        <taxon>Atherinomorphae</taxon>
        <taxon>Cyprinodontiformes</taxon>
        <taxon>Goodeidae</taxon>
        <taxon>Ameca</taxon>
    </lineage>
</organism>
<keyword evidence="2" id="KW-0812">Transmembrane</keyword>
<dbReference type="Proteomes" id="UP001469553">
    <property type="component" value="Unassembled WGS sequence"/>
</dbReference>
<protein>
    <recommendedName>
        <fullName evidence="5">Transmembrane protein</fullName>
    </recommendedName>
</protein>
<evidence type="ECO:0000313" key="4">
    <source>
        <dbReference type="Proteomes" id="UP001469553"/>
    </source>
</evidence>
<keyword evidence="4" id="KW-1185">Reference proteome</keyword>
<dbReference type="EMBL" id="JAHRIP010079739">
    <property type="protein sequence ID" value="MEQ2312648.1"/>
    <property type="molecule type" value="Genomic_DNA"/>
</dbReference>
<name>A0ABV1A5A9_9TELE</name>
<feature type="region of interest" description="Disordered" evidence="1">
    <location>
        <begin position="72"/>
        <end position="105"/>
    </location>
</feature>
<comment type="caution">
    <text evidence="3">The sequence shown here is derived from an EMBL/GenBank/DDBJ whole genome shotgun (WGS) entry which is preliminary data.</text>
</comment>